<dbReference type="SMART" id="SM00292">
    <property type="entry name" value="BRCT"/>
    <property type="match status" value="2"/>
</dbReference>
<evidence type="ECO:0000313" key="2">
    <source>
        <dbReference type="EMBL" id="CAH9122201.1"/>
    </source>
</evidence>
<dbReference type="Gene3D" id="3.40.50.10190">
    <property type="entry name" value="BRCT domain"/>
    <property type="match status" value="2"/>
</dbReference>
<gene>
    <name evidence="2" type="ORF">CEPIT_LOCUS24295</name>
</gene>
<feature type="domain" description="BRCT" evidence="1">
    <location>
        <begin position="248"/>
        <end position="328"/>
    </location>
</feature>
<feature type="domain" description="BRCT" evidence="1">
    <location>
        <begin position="100"/>
        <end position="192"/>
    </location>
</feature>
<dbReference type="Pfam" id="PF00533">
    <property type="entry name" value="BRCT"/>
    <property type="match status" value="1"/>
</dbReference>
<dbReference type="InterPro" id="IPR059215">
    <property type="entry name" value="BRCT2_TopBP1-like"/>
</dbReference>
<dbReference type="SUPFAM" id="SSF52113">
    <property type="entry name" value="BRCT domain"/>
    <property type="match status" value="2"/>
</dbReference>
<dbReference type="Proteomes" id="UP001152523">
    <property type="component" value="Unassembled WGS sequence"/>
</dbReference>
<dbReference type="EMBL" id="CAMAPF010000924">
    <property type="protein sequence ID" value="CAH9122201.1"/>
    <property type="molecule type" value="Genomic_DNA"/>
</dbReference>
<accession>A0AAV0EJB9</accession>
<dbReference type="PROSITE" id="PS50172">
    <property type="entry name" value="BRCT"/>
    <property type="match status" value="2"/>
</dbReference>
<dbReference type="InterPro" id="IPR001357">
    <property type="entry name" value="BRCT_dom"/>
</dbReference>
<organism evidence="2 3">
    <name type="scientific">Cuscuta epithymum</name>
    <dbReference type="NCBI Taxonomy" id="186058"/>
    <lineage>
        <taxon>Eukaryota</taxon>
        <taxon>Viridiplantae</taxon>
        <taxon>Streptophyta</taxon>
        <taxon>Embryophyta</taxon>
        <taxon>Tracheophyta</taxon>
        <taxon>Spermatophyta</taxon>
        <taxon>Magnoliopsida</taxon>
        <taxon>eudicotyledons</taxon>
        <taxon>Gunneridae</taxon>
        <taxon>Pentapetalae</taxon>
        <taxon>asterids</taxon>
        <taxon>lamiids</taxon>
        <taxon>Solanales</taxon>
        <taxon>Convolvulaceae</taxon>
        <taxon>Cuscuteae</taxon>
        <taxon>Cuscuta</taxon>
        <taxon>Cuscuta subgen. Cuscuta</taxon>
    </lineage>
</organism>
<comment type="caution">
    <text evidence="2">The sequence shown here is derived from an EMBL/GenBank/DDBJ whole genome shotgun (WGS) entry which is preliminary data.</text>
</comment>
<sequence>MQFSHSYKISFSFPLNLLSRIVFIVSGRVPDALCGSVCGRSVEMGGVGRAEVFSSKGCSRVSVDISSSFRGLQSHSSKPQLTMHPSSASTDVIESREEARSVGPFSGLIICVTGLSKEVRMQVMKATEELGGKYSPHLHSKCTHLVVQRFHGHKFEHALKHGSRNGLSIVTLSWFVDCVKNNERLSESRYSVKVAGDGVSLDVFNRLIQKDDIQASCIPLGTYERLRKSDVIEEPQPNILEREYAKRMIRSPLSGYSLYVDIGVSDELRSKVVEAASAQGAALVDQWFIGCGATHIVCEGNSIQKYLGHSANIVTPLWVLKTVKEKQLQRLVHISADLAKQTGTLIENIQSGIHKEGMKMNVDLWVDAPNSTPRISHDVRQKIVKLAKDGVRKRRGKHMKTFQTPMRPITPSSLLDSICWSISEPTSTASIYVDSSSVEAPKLQNTCFSNDGNEDVKESEFSFVNLSRPLNESEKSETVLKSNFLTILFPVDRFSEIGHCSRTYFSDSGFKCLQVLDYIYAFYQEDMSVQDIELAIHTDSRHADQLRSVYCSHETTERGYMEFKRVEFMGSRKSFEMLKRISGDNSSNVYELVIRA</sequence>
<name>A0AAV0EJB9_9ASTE</name>
<evidence type="ECO:0000259" key="1">
    <source>
        <dbReference type="PROSITE" id="PS50172"/>
    </source>
</evidence>
<evidence type="ECO:0000313" key="3">
    <source>
        <dbReference type="Proteomes" id="UP001152523"/>
    </source>
</evidence>
<dbReference type="PANTHER" id="PTHR47576">
    <property type="entry name" value="BRCT DOMAIN DNA REPAIR PROTEIN-RELATED"/>
    <property type="match status" value="1"/>
</dbReference>
<proteinExistence type="predicted"/>
<keyword evidence="3" id="KW-1185">Reference proteome</keyword>
<reference evidence="2" key="1">
    <citation type="submission" date="2022-07" db="EMBL/GenBank/DDBJ databases">
        <authorList>
            <person name="Macas J."/>
            <person name="Novak P."/>
            <person name="Neumann P."/>
        </authorList>
    </citation>
    <scope>NUCLEOTIDE SEQUENCE</scope>
</reference>
<dbReference type="InterPro" id="IPR036420">
    <property type="entry name" value="BRCT_dom_sf"/>
</dbReference>
<dbReference type="CDD" id="cd17731">
    <property type="entry name" value="BRCT_TopBP1_rpt2_like"/>
    <property type="match status" value="1"/>
</dbReference>
<protein>
    <recommendedName>
        <fullName evidence="1">BRCT domain-containing protein</fullName>
    </recommendedName>
</protein>
<dbReference type="AlphaFoldDB" id="A0AAV0EJB9"/>
<dbReference type="PANTHER" id="PTHR47576:SF2">
    <property type="entry name" value="BRCT DOMAIN DNA REPAIR PROTEIN-RELATED"/>
    <property type="match status" value="1"/>
</dbReference>